<feature type="domain" description="Biopterin-dependent aromatic amino acid hydroxylase family profile" evidence="15">
    <location>
        <begin position="1"/>
        <end position="290"/>
    </location>
</feature>
<evidence type="ECO:0000256" key="9">
    <source>
        <dbReference type="ARBA" id="ARBA00023004"/>
    </source>
</evidence>
<dbReference type="PRINTS" id="PR00372">
    <property type="entry name" value="FYWHYDRXLASE"/>
</dbReference>
<comment type="caution">
    <text evidence="16">The sequence shown here is derived from an EMBL/GenBank/DDBJ whole genome shotgun (WGS) entry which is preliminary data.</text>
</comment>
<keyword evidence="17" id="KW-1185">Reference proteome</keyword>
<reference evidence="16" key="2">
    <citation type="submission" date="2020-09" db="EMBL/GenBank/DDBJ databases">
        <authorList>
            <person name="Sun Q."/>
            <person name="Zhou Y."/>
        </authorList>
    </citation>
    <scope>NUCLEOTIDE SEQUENCE</scope>
    <source>
        <strain evidence="16">CGMCC 1.15360</strain>
    </source>
</reference>
<dbReference type="CDD" id="cd03348">
    <property type="entry name" value="pro_PheOH"/>
    <property type="match status" value="1"/>
</dbReference>
<evidence type="ECO:0000256" key="7">
    <source>
        <dbReference type="ARBA" id="ARBA00022723"/>
    </source>
</evidence>
<evidence type="ECO:0000256" key="5">
    <source>
        <dbReference type="ARBA" id="ARBA00011995"/>
    </source>
</evidence>
<organism evidence="16 17">
    <name type="scientific">Croceicoccus mobilis</name>
    <dbReference type="NCBI Taxonomy" id="1703339"/>
    <lineage>
        <taxon>Bacteria</taxon>
        <taxon>Pseudomonadati</taxon>
        <taxon>Pseudomonadota</taxon>
        <taxon>Alphaproteobacteria</taxon>
        <taxon>Sphingomonadales</taxon>
        <taxon>Erythrobacteraceae</taxon>
        <taxon>Croceicoccus</taxon>
    </lineage>
</organism>
<dbReference type="RefSeq" id="WP_066772720.1">
    <property type="nucleotide sequence ID" value="NZ_BMIP01000001.1"/>
</dbReference>
<sequence>MERPDAENSTSGLRGDYSQARADYTVPQDHASYGEAEHDRWRRLYARQVALADRHAARAYREGLKRLDCADGIPDFADASAILTKATGWQIVAVPGFIPDEVFFDHLANRRFPVTRWIREEDELDYLVEPDVFHDFFGHVPMLLDPTFADFMAAYGAAGARAREMDAVDMLARIYWYTVEFGLIEEEGEIRAYGAGIVSSAGETVFSTTDPDVIRLAFDPVRIMRTAYRIDDFQSTYFVIDDLDQLMGGLVDLDFGPIYQSYREEEPFPPDEIQPGDTRISLNKTEDATQ</sequence>
<dbReference type="EMBL" id="BMIP01000001">
    <property type="protein sequence ID" value="GGD57432.1"/>
    <property type="molecule type" value="Genomic_DNA"/>
</dbReference>
<keyword evidence="10" id="KW-0503">Monooxygenase</keyword>
<dbReference type="GO" id="GO:0005506">
    <property type="term" value="F:iron ion binding"/>
    <property type="evidence" value="ECO:0007669"/>
    <property type="project" value="InterPro"/>
</dbReference>
<feature type="region of interest" description="Disordered" evidence="14">
    <location>
        <begin position="1"/>
        <end position="20"/>
    </location>
</feature>
<dbReference type="Proteomes" id="UP000612349">
    <property type="component" value="Unassembled WGS sequence"/>
</dbReference>
<dbReference type="SUPFAM" id="SSF56534">
    <property type="entry name" value="Aromatic aminoacid monoxygenases, catalytic and oligomerization domains"/>
    <property type="match status" value="1"/>
</dbReference>
<comment type="similarity">
    <text evidence="4">Belongs to the biopterin-dependent aromatic amino acid hydroxylase family.</text>
</comment>
<feature type="binding site" evidence="13">
    <location>
        <position position="134"/>
    </location>
    <ligand>
        <name>Fe cation</name>
        <dbReference type="ChEBI" id="CHEBI:24875"/>
    </ligand>
</feature>
<dbReference type="PROSITE" id="PS51410">
    <property type="entry name" value="BH4_AAA_HYDROXYL_2"/>
    <property type="match status" value="1"/>
</dbReference>
<comment type="catalytic activity">
    <reaction evidence="1">
        <text>(6R)-L-erythro-5,6,7,8-tetrahydrobiopterin + L-phenylalanine + O2 = (4aS,6R)-4a-hydroxy-L-erythro-5,6,7,8-tetrahydrobiopterin + L-tyrosine</text>
        <dbReference type="Rhea" id="RHEA:20273"/>
        <dbReference type="ChEBI" id="CHEBI:15379"/>
        <dbReference type="ChEBI" id="CHEBI:15642"/>
        <dbReference type="ChEBI" id="CHEBI:58095"/>
        <dbReference type="ChEBI" id="CHEBI:58315"/>
        <dbReference type="ChEBI" id="CHEBI:59560"/>
        <dbReference type="EC" id="1.14.16.1"/>
    </reaction>
</comment>
<evidence type="ECO:0000256" key="12">
    <source>
        <dbReference type="ARBA" id="ARBA00029922"/>
    </source>
</evidence>
<evidence type="ECO:0000256" key="8">
    <source>
        <dbReference type="ARBA" id="ARBA00023002"/>
    </source>
</evidence>
<comment type="cofactor">
    <cofactor evidence="2 13">
        <name>Fe(2+)</name>
        <dbReference type="ChEBI" id="CHEBI:29033"/>
    </cofactor>
</comment>
<evidence type="ECO:0000256" key="1">
    <source>
        <dbReference type="ARBA" id="ARBA00001060"/>
    </source>
</evidence>
<keyword evidence="7 13" id="KW-0479">Metal-binding</keyword>
<gene>
    <name evidence="16" type="ORF">GCM10010990_03330</name>
</gene>
<accession>A0A916YRG6</accession>
<dbReference type="Pfam" id="PF00351">
    <property type="entry name" value="Biopterin_H"/>
    <property type="match status" value="1"/>
</dbReference>
<dbReference type="InterPro" id="IPR005960">
    <property type="entry name" value="Phe-4-hydroxylase_mono"/>
</dbReference>
<dbReference type="InterPro" id="IPR036951">
    <property type="entry name" value="ArAA_hydroxylase_sf"/>
</dbReference>
<name>A0A916YRG6_9SPHN</name>
<comment type="pathway">
    <text evidence="3">Amino-acid degradation; L-phenylalanine degradation; acetoacetate and fumarate from L-phenylalanine: step 1/6.</text>
</comment>
<evidence type="ECO:0000256" key="3">
    <source>
        <dbReference type="ARBA" id="ARBA00005088"/>
    </source>
</evidence>
<dbReference type="NCBIfam" id="TIGR01267">
    <property type="entry name" value="Phe4hydrox_mono"/>
    <property type="match status" value="1"/>
</dbReference>
<evidence type="ECO:0000256" key="2">
    <source>
        <dbReference type="ARBA" id="ARBA00001954"/>
    </source>
</evidence>
<evidence type="ECO:0000256" key="6">
    <source>
        <dbReference type="ARBA" id="ARBA00020276"/>
    </source>
</evidence>
<dbReference type="InterPro" id="IPR018301">
    <property type="entry name" value="ArAA_hydroxylase_Fe/CU_BS"/>
</dbReference>
<evidence type="ECO:0000256" key="11">
    <source>
        <dbReference type="ARBA" id="ARBA00023232"/>
    </source>
</evidence>
<dbReference type="Gene3D" id="1.10.800.10">
    <property type="entry name" value="Aromatic amino acid hydroxylase"/>
    <property type="match status" value="1"/>
</dbReference>
<dbReference type="OrthoDB" id="9780502at2"/>
<dbReference type="GO" id="GO:0004505">
    <property type="term" value="F:phenylalanine 4-monooxygenase activity"/>
    <property type="evidence" value="ECO:0007669"/>
    <property type="project" value="UniProtKB-EC"/>
</dbReference>
<dbReference type="PROSITE" id="PS00367">
    <property type="entry name" value="BH4_AAA_HYDROXYL_1"/>
    <property type="match status" value="1"/>
</dbReference>
<dbReference type="InterPro" id="IPR036329">
    <property type="entry name" value="Aro-AA_hydroxylase_C_sf"/>
</dbReference>
<dbReference type="InterPro" id="IPR001273">
    <property type="entry name" value="ArAA_hydroxylase"/>
</dbReference>
<dbReference type="AlphaFoldDB" id="A0A916YRG6"/>
<evidence type="ECO:0000256" key="14">
    <source>
        <dbReference type="SAM" id="MobiDB-lite"/>
    </source>
</evidence>
<dbReference type="GO" id="GO:0006559">
    <property type="term" value="P:L-phenylalanine catabolic process"/>
    <property type="evidence" value="ECO:0007669"/>
    <property type="project" value="UniProtKB-KW"/>
</dbReference>
<evidence type="ECO:0000259" key="15">
    <source>
        <dbReference type="PROSITE" id="PS51410"/>
    </source>
</evidence>
<dbReference type="PANTHER" id="PTHR11473">
    <property type="entry name" value="AROMATIC AMINO ACID HYDROXYLASE"/>
    <property type="match status" value="1"/>
</dbReference>
<proteinExistence type="inferred from homology"/>
<evidence type="ECO:0000313" key="16">
    <source>
        <dbReference type="EMBL" id="GGD57432.1"/>
    </source>
</evidence>
<dbReference type="PANTHER" id="PTHR11473:SF24">
    <property type="entry name" value="PHENYLALANINE-4-HYDROXYLASE"/>
    <property type="match status" value="1"/>
</dbReference>
<dbReference type="NCBIfam" id="NF008877">
    <property type="entry name" value="PRK11913.1-2"/>
    <property type="match status" value="1"/>
</dbReference>
<feature type="region of interest" description="Disordered" evidence="14">
    <location>
        <begin position="265"/>
        <end position="290"/>
    </location>
</feature>
<dbReference type="InterPro" id="IPR019774">
    <property type="entry name" value="Aromatic-AA_hydroxylase_C"/>
</dbReference>
<keyword evidence="9 13" id="KW-0408">Iron</keyword>
<reference evidence="16" key="1">
    <citation type="journal article" date="2014" name="Int. J. Syst. Evol. Microbiol.">
        <title>Complete genome sequence of Corynebacterium casei LMG S-19264T (=DSM 44701T), isolated from a smear-ripened cheese.</title>
        <authorList>
            <consortium name="US DOE Joint Genome Institute (JGI-PGF)"/>
            <person name="Walter F."/>
            <person name="Albersmeier A."/>
            <person name="Kalinowski J."/>
            <person name="Ruckert C."/>
        </authorList>
    </citation>
    <scope>NUCLEOTIDE SEQUENCE</scope>
    <source>
        <strain evidence="16">CGMCC 1.15360</strain>
    </source>
</reference>
<protein>
    <recommendedName>
        <fullName evidence="6">Phenylalanine-4-hydroxylase</fullName>
        <ecNumber evidence="5">1.14.16.1</ecNumber>
    </recommendedName>
    <alternativeName>
        <fullName evidence="12">Phe-4-monooxygenase</fullName>
    </alternativeName>
</protein>
<evidence type="ECO:0000256" key="4">
    <source>
        <dbReference type="ARBA" id="ARBA00009712"/>
    </source>
</evidence>
<evidence type="ECO:0000256" key="13">
    <source>
        <dbReference type="PIRSR" id="PIRSR601273-2"/>
    </source>
</evidence>
<feature type="binding site" evidence="13">
    <location>
        <position position="139"/>
    </location>
    <ligand>
        <name>Fe cation</name>
        <dbReference type="ChEBI" id="CHEBI:24875"/>
    </ligand>
</feature>
<dbReference type="EC" id="1.14.16.1" evidence="5"/>
<evidence type="ECO:0000256" key="10">
    <source>
        <dbReference type="ARBA" id="ARBA00023033"/>
    </source>
</evidence>
<keyword evidence="8" id="KW-0560">Oxidoreductase</keyword>
<evidence type="ECO:0000313" key="17">
    <source>
        <dbReference type="Proteomes" id="UP000612349"/>
    </source>
</evidence>
<keyword evidence="11" id="KW-0585">Phenylalanine catabolism</keyword>
<feature type="binding site" evidence="13">
    <location>
        <position position="180"/>
    </location>
    <ligand>
        <name>Fe cation</name>
        <dbReference type="ChEBI" id="CHEBI:24875"/>
    </ligand>
</feature>